<dbReference type="EMBL" id="SNRW01049192">
    <property type="protein sequence ID" value="KAA6311536.1"/>
    <property type="molecule type" value="Genomic_DNA"/>
</dbReference>
<name>A0A5J4PPJ9_9EUKA</name>
<gene>
    <name evidence="1" type="ORF">EZS28_056108</name>
</gene>
<evidence type="ECO:0000313" key="1">
    <source>
        <dbReference type="EMBL" id="KAA6311536.1"/>
    </source>
</evidence>
<sequence length="93" mass="10719">MIFQDAQLEGIRVHTDSLAAIAQGRKVEAQHIPGVMNKESDSLSRFDRSGDYAINRKVLRMALMKLKVEITMDAFVMRINRQHRKFCNITKDI</sequence>
<proteinExistence type="predicted"/>
<protein>
    <submittedName>
        <fullName evidence="1">Uncharacterized protein</fullName>
    </submittedName>
</protein>
<dbReference type="AlphaFoldDB" id="A0A5J4PPJ9"/>
<accession>A0A5J4PPJ9</accession>
<organism evidence="1 2">
    <name type="scientific">Streblomastix strix</name>
    <dbReference type="NCBI Taxonomy" id="222440"/>
    <lineage>
        <taxon>Eukaryota</taxon>
        <taxon>Metamonada</taxon>
        <taxon>Preaxostyla</taxon>
        <taxon>Oxymonadida</taxon>
        <taxon>Streblomastigidae</taxon>
        <taxon>Streblomastix</taxon>
    </lineage>
</organism>
<dbReference type="Proteomes" id="UP000324800">
    <property type="component" value="Unassembled WGS sequence"/>
</dbReference>
<evidence type="ECO:0000313" key="2">
    <source>
        <dbReference type="Proteomes" id="UP000324800"/>
    </source>
</evidence>
<reference evidence="1 2" key="1">
    <citation type="submission" date="2019-03" db="EMBL/GenBank/DDBJ databases">
        <title>Single cell metagenomics reveals metabolic interactions within the superorganism composed of flagellate Streblomastix strix and complex community of Bacteroidetes bacteria on its surface.</title>
        <authorList>
            <person name="Treitli S.C."/>
            <person name="Kolisko M."/>
            <person name="Husnik F."/>
            <person name="Keeling P."/>
            <person name="Hampl V."/>
        </authorList>
    </citation>
    <scope>NUCLEOTIDE SEQUENCE [LARGE SCALE GENOMIC DNA]</scope>
    <source>
        <strain evidence="1">ST1C</strain>
    </source>
</reference>
<comment type="caution">
    <text evidence="1">The sequence shown here is derived from an EMBL/GenBank/DDBJ whole genome shotgun (WGS) entry which is preliminary data.</text>
</comment>